<protein>
    <submittedName>
        <fullName evidence="1">Uncharacterized protein</fullName>
    </submittedName>
</protein>
<evidence type="ECO:0000313" key="1">
    <source>
        <dbReference type="EMBL" id="GBO10604.1"/>
    </source>
</evidence>
<accession>A0A4Y2UES7</accession>
<name>A0A4Y2UES7_ARAVE</name>
<organism evidence="1 2">
    <name type="scientific">Araneus ventricosus</name>
    <name type="common">Orbweaver spider</name>
    <name type="synonym">Epeira ventricosa</name>
    <dbReference type="NCBI Taxonomy" id="182803"/>
    <lineage>
        <taxon>Eukaryota</taxon>
        <taxon>Metazoa</taxon>
        <taxon>Ecdysozoa</taxon>
        <taxon>Arthropoda</taxon>
        <taxon>Chelicerata</taxon>
        <taxon>Arachnida</taxon>
        <taxon>Araneae</taxon>
        <taxon>Araneomorphae</taxon>
        <taxon>Entelegynae</taxon>
        <taxon>Araneoidea</taxon>
        <taxon>Araneidae</taxon>
        <taxon>Araneus</taxon>
    </lineage>
</organism>
<dbReference type="EMBL" id="BGPR01035671">
    <property type="protein sequence ID" value="GBO10604.1"/>
    <property type="molecule type" value="Genomic_DNA"/>
</dbReference>
<comment type="caution">
    <text evidence="1">The sequence shown here is derived from an EMBL/GenBank/DDBJ whole genome shotgun (WGS) entry which is preliminary data.</text>
</comment>
<dbReference type="AlphaFoldDB" id="A0A4Y2UES7"/>
<sequence length="130" mass="14935">MFEWCKILKQDKEYVKNEPHDRQPQTPITELNTILIGNGFVGKQKPLLKRVSGCFQRTLEKNVLTPKESMLKIGTYVFPKDRVRANICASKPELSEGFFRSEAIVLQIIFIRYIVDAAPKKKITTVLNPV</sequence>
<dbReference type="Proteomes" id="UP000499080">
    <property type="component" value="Unassembled WGS sequence"/>
</dbReference>
<reference evidence="1 2" key="1">
    <citation type="journal article" date="2019" name="Sci. Rep.">
        <title>Orb-weaving spider Araneus ventricosus genome elucidates the spidroin gene catalogue.</title>
        <authorList>
            <person name="Kono N."/>
            <person name="Nakamura H."/>
            <person name="Ohtoshi R."/>
            <person name="Moran D.A.P."/>
            <person name="Shinohara A."/>
            <person name="Yoshida Y."/>
            <person name="Fujiwara M."/>
            <person name="Mori M."/>
            <person name="Tomita M."/>
            <person name="Arakawa K."/>
        </authorList>
    </citation>
    <scope>NUCLEOTIDE SEQUENCE [LARGE SCALE GENOMIC DNA]</scope>
</reference>
<proteinExistence type="predicted"/>
<evidence type="ECO:0000313" key="2">
    <source>
        <dbReference type="Proteomes" id="UP000499080"/>
    </source>
</evidence>
<keyword evidence="2" id="KW-1185">Reference proteome</keyword>
<gene>
    <name evidence="1" type="ORF">AVEN_56192_1</name>
</gene>